<dbReference type="STRING" id="196109.A0A136JJG6"/>
<dbReference type="EMBL" id="KQ964245">
    <property type="protein sequence ID" value="KXJ97294.1"/>
    <property type="molecule type" value="Genomic_DNA"/>
</dbReference>
<keyword evidence="3" id="KW-1185">Reference proteome</keyword>
<gene>
    <name evidence="2" type="ORF">Micbo1qcDRAFT_229992</name>
</gene>
<reference evidence="3" key="1">
    <citation type="submission" date="2016-02" db="EMBL/GenBank/DDBJ databases">
        <title>Draft genome sequence of Microdochium bolleyi, a fungal endophyte of beachgrass.</title>
        <authorList>
            <consortium name="DOE Joint Genome Institute"/>
            <person name="David A.S."/>
            <person name="May G."/>
            <person name="Haridas S."/>
            <person name="Lim J."/>
            <person name="Wang M."/>
            <person name="Labutti K."/>
            <person name="Lipzen A."/>
            <person name="Barry K."/>
            <person name="Grigoriev I.V."/>
        </authorList>
    </citation>
    <scope>NUCLEOTIDE SEQUENCE [LARGE SCALE GENOMIC DNA]</scope>
    <source>
        <strain evidence="3">J235TASD1</strain>
    </source>
</reference>
<evidence type="ECO:0000256" key="1">
    <source>
        <dbReference type="SAM" id="SignalP"/>
    </source>
</evidence>
<evidence type="ECO:0000313" key="2">
    <source>
        <dbReference type="EMBL" id="KXJ97294.1"/>
    </source>
</evidence>
<proteinExistence type="predicted"/>
<sequence length="221" mass="24138">MRVSTATLATLLLGAASAAPASPEPVTDGKGFKLPANLEDGFYRAYHDESGREVHERVSGPASAQELAAVSAAVSDATVPDSEPTGVSSIQGSRSRYWCGCGLSMNHGDCDAAVEDLKFQSDREYGKPEWERNHLIAPGTSWYSIRGSVVAFSCNWYWAYMPIPRRDGYTNVFGYITRECGWYVPGTWVNDDSGSVHVGYMNYRAGLDFCMDATRSNDESC</sequence>
<evidence type="ECO:0000313" key="3">
    <source>
        <dbReference type="Proteomes" id="UP000070501"/>
    </source>
</evidence>
<feature type="chain" id="PRO_5007293873" evidence="1">
    <location>
        <begin position="19"/>
        <end position="221"/>
    </location>
</feature>
<name>A0A136JJG6_9PEZI</name>
<dbReference type="OrthoDB" id="5006988at2759"/>
<keyword evidence="1" id="KW-0732">Signal</keyword>
<feature type="signal peptide" evidence="1">
    <location>
        <begin position="1"/>
        <end position="18"/>
    </location>
</feature>
<dbReference type="InParanoid" id="A0A136JJG6"/>
<dbReference type="AlphaFoldDB" id="A0A136JJG6"/>
<organism evidence="2 3">
    <name type="scientific">Microdochium bolleyi</name>
    <dbReference type="NCBI Taxonomy" id="196109"/>
    <lineage>
        <taxon>Eukaryota</taxon>
        <taxon>Fungi</taxon>
        <taxon>Dikarya</taxon>
        <taxon>Ascomycota</taxon>
        <taxon>Pezizomycotina</taxon>
        <taxon>Sordariomycetes</taxon>
        <taxon>Xylariomycetidae</taxon>
        <taxon>Xylariales</taxon>
        <taxon>Microdochiaceae</taxon>
        <taxon>Microdochium</taxon>
    </lineage>
</organism>
<protein>
    <submittedName>
        <fullName evidence="2">Uncharacterized protein</fullName>
    </submittedName>
</protein>
<dbReference type="Proteomes" id="UP000070501">
    <property type="component" value="Unassembled WGS sequence"/>
</dbReference>
<accession>A0A136JJG6</accession>